<dbReference type="Gene3D" id="1.10.1660.10">
    <property type="match status" value="1"/>
</dbReference>
<dbReference type="RefSeq" id="WP_201823734.1">
    <property type="nucleotide sequence ID" value="NZ_JAERRA010000001.1"/>
</dbReference>
<dbReference type="InterPro" id="IPR009061">
    <property type="entry name" value="DNA-bd_dom_put_sf"/>
</dbReference>
<dbReference type="CDD" id="cd02065">
    <property type="entry name" value="B12-binding_like"/>
    <property type="match status" value="1"/>
</dbReference>
<dbReference type="Pfam" id="PF13411">
    <property type="entry name" value="MerR_1"/>
    <property type="match status" value="1"/>
</dbReference>
<accession>A0A9X0XEZ6</accession>
<dbReference type="CDD" id="cd01104">
    <property type="entry name" value="HTH_MlrA-CarA"/>
    <property type="match status" value="1"/>
</dbReference>
<dbReference type="GO" id="GO:0031419">
    <property type="term" value="F:cobalamin binding"/>
    <property type="evidence" value="ECO:0007669"/>
    <property type="project" value="InterPro"/>
</dbReference>
<dbReference type="Pfam" id="PF02607">
    <property type="entry name" value="B12-binding_2"/>
    <property type="match status" value="1"/>
</dbReference>
<name>A0A9X0XEZ6_9BURK</name>
<comment type="caution">
    <text evidence="3">The sequence shown here is derived from an EMBL/GenBank/DDBJ whole genome shotgun (WGS) entry which is preliminary data.</text>
</comment>
<dbReference type="SUPFAM" id="SSF52242">
    <property type="entry name" value="Cobalamin (vitamin B12)-binding domain"/>
    <property type="match status" value="1"/>
</dbReference>
<gene>
    <name evidence="3" type="ORF">JI742_02515</name>
</gene>
<evidence type="ECO:0000313" key="4">
    <source>
        <dbReference type="Proteomes" id="UP000643207"/>
    </source>
</evidence>
<dbReference type="Pfam" id="PF02310">
    <property type="entry name" value="B12-binding"/>
    <property type="match status" value="1"/>
</dbReference>
<dbReference type="Gene3D" id="1.10.1240.10">
    <property type="entry name" value="Methionine synthase domain"/>
    <property type="match status" value="1"/>
</dbReference>
<reference evidence="3 4" key="1">
    <citation type="submission" date="2021-01" db="EMBL/GenBank/DDBJ databases">
        <title>Piscinibacter sp. Jin2 Genome sequencing and assembly.</title>
        <authorList>
            <person name="Kim I."/>
        </authorList>
    </citation>
    <scope>NUCLEOTIDE SEQUENCE [LARGE SCALE GENOMIC DNA]</scope>
    <source>
        <strain evidence="3 4">Jin2</strain>
    </source>
</reference>
<keyword evidence="4" id="KW-1185">Reference proteome</keyword>
<proteinExistence type="predicted"/>
<dbReference type="InterPro" id="IPR000551">
    <property type="entry name" value="MerR-type_HTH_dom"/>
</dbReference>
<dbReference type="SUPFAM" id="SSF46955">
    <property type="entry name" value="Putative DNA-binding domain"/>
    <property type="match status" value="1"/>
</dbReference>
<evidence type="ECO:0000259" key="1">
    <source>
        <dbReference type="PROSITE" id="PS50937"/>
    </source>
</evidence>
<dbReference type="PROSITE" id="PS50937">
    <property type="entry name" value="HTH_MERR_2"/>
    <property type="match status" value="1"/>
</dbReference>
<dbReference type="Gene3D" id="3.40.50.280">
    <property type="entry name" value="Cobalamin-binding domain"/>
    <property type="match status" value="1"/>
</dbReference>
<dbReference type="SMART" id="SM00422">
    <property type="entry name" value="HTH_MERR"/>
    <property type="match status" value="1"/>
</dbReference>
<organism evidence="3 4">
    <name type="scientific">Aquariibacter lacus</name>
    <dbReference type="NCBI Taxonomy" id="2801332"/>
    <lineage>
        <taxon>Bacteria</taxon>
        <taxon>Pseudomonadati</taxon>
        <taxon>Pseudomonadota</taxon>
        <taxon>Betaproteobacteria</taxon>
        <taxon>Burkholderiales</taxon>
        <taxon>Sphaerotilaceae</taxon>
        <taxon>Aquariibacter</taxon>
    </lineage>
</organism>
<dbReference type="GO" id="GO:0046872">
    <property type="term" value="F:metal ion binding"/>
    <property type="evidence" value="ECO:0007669"/>
    <property type="project" value="InterPro"/>
</dbReference>
<dbReference type="InterPro" id="IPR003759">
    <property type="entry name" value="Cbl-bd_cap"/>
</dbReference>
<feature type="domain" description="B12-binding" evidence="2">
    <location>
        <begin position="189"/>
        <end position="312"/>
    </location>
</feature>
<evidence type="ECO:0000313" key="3">
    <source>
        <dbReference type="EMBL" id="MBL0718753.1"/>
    </source>
</evidence>
<dbReference type="InterPro" id="IPR006158">
    <property type="entry name" value="Cobalamin-bd"/>
</dbReference>
<protein>
    <submittedName>
        <fullName evidence="3">MerR family transcriptional regulator</fullName>
    </submittedName>
</protein>
<dbReference type="AlphaFoldDB" id="A0A9X0XEZ6"/>
<dbReference type="GO" id="GO:0003677">
    <property type="term" value="F:DNA binding"/>
    <property type="evidence" value="ECO:0007669"/>
    <property type="project" value="InterPro"/>
</dbReference>
<dbReference type="Proteomes" id="UP000643207">
    <property type="component" value="Unassembled WGS sequence"/>
</dbReference>
<evidence type="ECO:0000259" key="2">
    <source>
        <dbReference type="PROSITE" id="PS51332"/>
    </source>
</evidence>
<dbReference type="InterPro" id="IPR036724">
    <property type="entry name" value="Cobalamin-bd_sf"/>
</dbReference>
<sequence length="312" mass="34547">MNDRREAQGLSLSIAAVERDTGLSKDTLRVWERRYGFPVPARDLGGERAYPLDQVEKLRVIKRLMDAGHRPGRIVALPVQDLQQLADSGSGSPQRSAEMHLVPDLRPYIELIRGHDVDRLRRQLSQAQARLGLGSFVLELLAPLNTLVGDTWMRGHMEIFEEHLYTESVHVVLRQGIANVPQPEAGSARPRVLLTTVPNEPHSLGLLMAEALFLLEGARCVSLGTQTPIWDIVLAATAHRADIVALSFTAAQNPNVVVDGLAELREKLSKSTEIWAGGAAPVLHRRPTPGVQALSSLTDIAPELRRWRRTWL</sequence>
<dbReference type="GO" id="GO:0006355">
    <property type="term" value="P:regulation of DNA-templated transcription"/>
    <property type="evidence" value="ECO:0007669"/>
    <property type="project" value="InterPro"/>
</dbReference>
<dbReference type="PROSITE" id="PS51332">
    <property type="entry name" value="B12_BINDING"/>
    <property type="match status" value="1"/>
</dbReference>
<dbReference type="EMBL" id="JAERRA010000001">
    <property type="protein sequence ID" value="MBL0718753.1"/>
    <property type="molecule type" value="Genomic_DNA"/>
</dbReference>
<dbReference type="InterPro" id="IPR036594">
    <property type="entry name" value="Meth_synthase_dom"/>
</dbReference>
<feature type="domain" description="HTH merR-type" evidence="1">
    <location>
        <begin position="11"/>
        <end position="88"/>
    </location>
</feature>